<dbReference type="Gene3D" id="3.40.50.1390">
    <property type="entry name" value="Resolvase, N-terminal catalytic domain"/>
    <property type="match status" value="1"/>
</dbReference>
<dbReference type="Pfam" id="PF07508">
    <property type="entry name" value="Recombinase"/>
    <property type="match status" value="1"/>
</dbReference>
<dbReference type="InterPro" id="IPR011109">
    <property type="entry name" value="DNA_bind_recombinase_dom"/>
</dbReference>
<dbReference type="OrthoDB" id="4367319at2"/>
<proteinExistence type="predicted"/>
<evidence type="ECO:0000313" key="7">
    <source>
        <dbReference type="Proteomes" id="UP000295680"/>
    </source>
</evidence>
<dbReference type="AlphaFoldDB" id="A0A4R2JJV9"/>
<dbReference type="CDD" id="cd00338">
    <property type="entry name" value="Ser_Recombinase"/>
    <property type="match status" value="1"/>
</dbReference>
<dbReference type="SMART" id="SM00857">
    <property type="entry name" value="Resolvase"/>
    <property type="match status" value="1"/>
</dbReference>
<feature type="coiled-coil region" evidence="3">
    <location>
        <begin position="449"/>
        <end position="476"/>
    </location>
</feature>
<keyword evidence="3" id="KW-0175">Coiled coil</keyword>
<dbReference type="EMBL" id="SLWS01000006">
    <property type="protein sequence ID" value="TCO56809.1"/>
    <property type="molecule type" value="Genomic_DNA"/>
</dbReference>
<dbReference type="Gene3D" id="3.90.1750.20">
    <property type="entry name" value="Putative Large Serine Recombinase, Chain B, Domain 2"/>
    <property type="match status" value="1"/>
</dbReference>
<evidence type="ECO:0000313" key="6">
    <source>
        <dbReference type="EMBL" id="TCO56809.1"/>
    </source>
</evidence>
<feature type="domain" description="Recombinase" evidence="5">
    <location>
        <begin position="177"/>
        <end position="342"/>
    </location>
</feature>
<evidence type="ECO:0000256" key="3">
    <source>
        <dbReference type="SAM" id="Coils"/>
    </source>
</evidence>
<evidence type="ECO:0000259" key="4">
    <source>
        <dbReference type="PROSITE" id="PS51736"/>
    </source>
</evidence>
<organism evidence="6 7">
    <name type="scientific">Actinocrispum wychmicini</name>
    <dbReference type="NCBI Taxonomy" id="1213861"/>
    <lineage>
        <taxon>Bacteria</taxon>
        <taxon>Bacillati</taxon>
        <taxon>Actinomycetota</taxon>
        <taxon>Actinomycetes</taxon>
        <taxon>Pseudonocardiales</taxon>
        <taxon>Pseudonocardiaceae</taxon>
        <taxon>Actinocrispum</taxon>
    </lineage>
</organism>
<sequence length="565" mass="63927">MGRPRTRRLVKAVTDTGRPLRVLIAVRLSRLTDDTTSPERQLKECRQYVAAKGWIEVGVAEDLDVSARTTAPFDRAELGSWLKHRADEFDVIVFWRLDRIVRSVSDLNDLLNWAKKDGKHLASATEEHFDTSTAIGYIIAILIAWVAEMESQATSERTTSMHADFIDDGRYRGGTPSFGYRPVLITDTCWVCADAGVACRHVGQKRLEHDPVMAPLAQEVVRRIVEDSVRPMAIVKDLTARKIMTPDDHHRITLKDKQGKPRKPKGIAWQVGNLVLMLKSPALMGYQMRRDVLGVDQDGKKVYDKPEIVRDAQDRPVLRAQPIIDPVTFQRLQTKLEEMNKKRGPSKKSNALLLGVLKCGVCGLNMYINMGRTYPYYRCKSYSSGASCGNPNIRRELAEAFLLDLLLGEFGDIERCERVYEPGEDHSDELEQVQVTLDDLTGLLTKPAYKQGTTQRERLEHQIERLAEREAVLEAKPVRPSTYRLVGTGQTFRDYWDSLNTEEQNIYLLDHGVLVTVKGGSQAPEWSYELSDLHDILGSIDPGIDVGEYMRAQDEHARQNRESVG</sequence>
<dbReference type="PROSITE" id="PS51737">
    <property type="entry name" value="RECOMBINASE_DNA_BIND"/>
    <property type="match status" value="1"/>
</dbReference>
<dbReference type="InterPro" id="IPR050639">
    <property type="entry name" value="SSR_resolvase"/>
</dbReference>
<feature type="domain" description="Resolvase/invertase-type recombinase catalytic" evidence="4">
    <location>
        <begin position="21"/>
        <end position="169"/>
    </location>
</feature>
<protein>
    <submittedName>
        <fullName evidence="6">Site-specific DNA recombinase</fullName>
    </submittedName>
</protein>
<keyword evidence="2" id="KW-0233">DNA recombination</keyword>
<dbReference type="Pfam" id="PF13408">
    <property type="entry name" value="Zn_ribbon_recom"/>
    <property type="match status" value="1"/>
</dbReference>
<dbReference type="PROSITE" id="PS51736">
    <property type="entry name" value="RECOMBINASES_3"/>
    <property type="match status" value="1"/>
</dbReference>
<evidence type="ECO:0000256" key="2">
    <source>
        <dbReference type="ARBA" id="ARBA00023172"/>
    </source>
</evidence>
<dbReference type="GO" id="GO:0003677">
    <property type="term" value="F:DNA binding"/>
    <property type="evidence" value="ECO:0007669"/>
    <property type="project" value="UniProtKB-KW"/>
</dbReference>
<dbReference type="SUPFAM" id="SSF53041">
    <property type="entry name" value="Resolvase-like"/>
    <property type="match status" value="1"/>
</dbReference>
<accession>A0A4R2JJV9</accession>
<reference evidence="6 7" key="1">
    <citation type="submission" date="2019-03" db="EMBL/GenBank/DDBJ databases">
        <title>Genomic Encyclopedia of Type Strains, Phase IV (KMG-IV): sequencing the most valuable type-strain genomes for metagenomic binning, comparative biology and taxonomic classification.</title>
        <authorList>
            <person name="Goeker M."/>
        </authorList>
    </citation>
    <scope>NUCLEOTIDE SEQUENCE [LARGE SCALE GENOMIC DNA]</scope>
    <source>
        <strain evidence="6 7">DSM 45934</strain>
    </source>
</reference>
<name>A0A4R2JJV9_9PSEU</name>
<dbReference type="Pfam" id="PF00239">
    <property type="entry name" value="Resolvase"/>
    <property type="match status" value="1"/>
</dbReference>
<dbReference type="InterPro" id="IPR025827">
    <property type="entry name" value="Zn_ribbon_recom_dom"/>
</dbReference>
<dbReference type="PANTHER" id="PTHR30461">
    <property type="entry name" value="DNA-INVERTASE FROM LAMBDOID PROPHAGE"/>
    <property type="match status" value="1"/>
</dbReference>
<dbReference type="InterPro" id="IPR036162">
    <property type="entry name" value="Resolvase-like_N_sf"/>
</dbReference>
<evidence type="ECO:0000256" key="1">
    <source>
        <dbReference type="ARBA" id="ARBA00023125"/>
    </source>
</evidence>
<gene>
    <name evidence="6" type="ORF">EV192_106284</name>
</gene>
<dbReference type="PANTHER" id="PTHR30461:SF2">
    <property type="entry name" value="SERINE RECOMBINASE PINE-RELATED"/>
    <property type="match status" value="1"/>
</dbReference>
<evidence type="ECO:0000259" key="5">
    <source>
        <dbReference type="PROSITE" id="PS51737"/>
    </source>
</evidence>
<dbReference type="GO" id="GO:0000150">
    <property type="term" value="F:DNA strand exchange activity"/>
    <property type="evidence" value="ECO:0007669"/>
    <property type="project" value="InterPro"/>
</dbReference>
<keyword evidence="7" id="KW-1185">Reference proteome</keyword>
<comment type="caution">
    <text evidence="6">The sequence shown here is derived from an EMBL/GenBank/DDBJ whole genome shotgun (WGS) entry which is preliminary data.</text>
</comment>
<keyword evidence="1" id="KW-0238">DNA-binding</keyword>
<dbReference type="Proteomes" id="UP000295680">
    <property type="component" value="Unassembled WGS sequence"/>
</dbReference>
<dbReference type="InterPro" id="IPR038109">
    <property type="entry name" value="DNA_bind_recomb_sf"/>
</dbReference>
<dbReference type="InterPro" id="IPR006119">
    <property type="entry name" value="Resolv_N"/>
</dbReference>